<evidence type="ECO:0000259" key="6">
    <source>
        <dbReference type="Pfam" id="PF06271"/>
    </source>
</evidence>
<dbReference type="PANTHER" id="PTHR38480">
    <property type="entry name" value="SLR0254 PROTEIN"/>
    <property type="match status" value="1"/>
</dbReference>
<evidence type="ECO:0000256" key="2">
    <source>
        <dbReference type="ARBA" id="ARBA00022692"/>
    </source>
</evidence>
<keyword evidence="8" id="KW-1185">Reference proteome</keyword>
<proteinExistence type="predicted"/>
<feature type="transmembrane region" description="Helical" evidence="5">
    <location>
        <begin position="105"/>
        <end position="130"/>
    </location>
</feature>
<evidence type="ECO:0000256" key="3">
    <source>
        <dbReference type="ARBA" id="ARBA00022989"/>
    </source>
</evidence>
<dbReference type="EMBL" id="BAABKO010000001">
    <property type="protein sequence ID" value="GAA4769199.1"/>
    <property type="molecule type" value="Genomic_DNA"/>
</dbReference>
<accession>A0ABP8ZXX9</accession>
<comment type="subcellular location">
    <subcellularLocation>
        <location evidence="1">Membrane</location>
        <topology evidence="1">Multi-pass membrane protein</topology>
    </subcellularLocation>
</comment>
<sequence>MLTGEAVALDVQPVGVLLRAVGAVIDIVVSAVLYLLFAFAVMSMLEAGVLDEATLQIALVVMLVLLFVALPTAVETVTKGRSLGKLAVGGRVVRSDGGAIGFRHALIRALVGVFEVYMTAGGVALLVGIFTPRSQRLGDLVAGTYGERTRTPTLPAPDFSIPQGMAEWARIADVARLPDRSARRLSQFVAGAERMFPAARERTARELAAEVAPFVSPLPPVHPEALVRAVVAVRRERELRALRLRDERVARLAR</sequence>
<dbReference type="Pfam" id="PF06271">
    <property type="entry name" value="RDD"/>
    <property type="match status" value="1"/>
</dbReference>
<dbReference type="InterPro" id="IPR010432">
    <property type="entry name" value="RDD"/>
</dbReference>
<gene>
    <name evidence="7" type="ORF">GCM10023351_11120</name>
</gene>
<organism evidence="7 8">
    <name type="scientific">Microbacterium gilvum</name>
    <dbReference type="NCBI Taxonomy" id="1336204"/>
    <lineage>
        <taxon>Bacteria</taxon>
        <taxon>Bacillati</taxon>
        <taxon>Actinomycetota</taxon>
        <taxon>Actinomycetes</taxon>
        <taxon>Micrococcales</taxon>
        <taxon>Microbacteriaceae</taxon>
        <taxon>Microbacterium</taxon>
    </lineage>
</organism>
<protein>
    <submittedName>
        <fullName evidence="7">RDD family protein</fullName>
    </submittedName>
</protein>
<feature type="transmembrane region" description="Helical" evidence="5">
    <location>
        <begin position="20"/>
        <end position="41"/>
    </location>
</feature>
<evidence type="ECO:0000256" key="1">
    <source>
        <dbReference type="ARBA" id="ARBA00004141"/>
    </source>
</evidence>
<dbReference type="PANTHER" id="PTHR38480:SF1">
    <property type="entry name" value="SLR0254 PROTEIN"/>
    <property type="match status" value="1"/>
</dbReference>
<evidence type="ECO:0000256" key="4">
    <source>
        <dbReference type="ARBA" id="ARBA00023136"/>
    </source>
</evidence>
<keyword evidence="3 5" id="KW-1133">Transmembrane helix</keyword>
<feature type="domain" description="RDD" evidence="6">
    <location>
        <begin position="15"/>
        <end position="143"/>
    </location>
</feature>
<keyword evidence="4 5" id="KW-0472">Membrane</keyword>
<evidence type="ECO:0000313" key="7">
    <source>
        <dbReference type="EMBL" id="GAA4769199.1"/>
    </source>
</evidence>
<evidence type="ECO:0000313" key="8">
    <source>
        <dbReference type="Proteomes" id="UP001501645"/>
    </source>
</evidence>
<comment type="caution">
    <text evidence="7">The sequence shown here is derived from an EMBL/GenBank/DDBJ whole genome shotgun (WGS) entry which is preliminary data.</text>
</comment>
<dbReference type="Proteomes" id="UP001501645">
    <property type="component" value="Unassembled WGS sequence"/>
</dbReference>
<feature type="transmembrane region" description="Helical" evidence="5">
    <location>
        <begin position="53"/>
        <end position="74"/>
    </location>
</feature>
<evidence type="ECO:0000256" key="5">
    <source>
        <dbReference type="SAM" id="Phobius"/>
    </source>
</evidence>
<keyword evidence="2 5" id="KW-0812">Transmembrane</keyword>
<name>A0ABP8ZXX9_9MICO</name>
<reference evidence="8" key="1">
    <citation type="journal article" date="2019" name="Int. J. Syst. Evol. Microbiol.">
        <title>The Global Catalogue of Microorganisms (GCM) 10K type strain sequencing project: providing services to taxonomists for standard genome sequencing and annotation.</title>
        <authorList>
            <consortium name="The Broad Institute Genomics Platform"/>
            <consortium name="The Broad Institute Genome Sequencing Center for Infectious Disease"/>
            <person name="Wu L."/>
            <person name="Ma J."/>
        </authorList>
    </citation>
    <scope>NUCLEOTIDE SEQUENCE [LARGE SCALE GENOMIC DNA]</scope>
    <source>
        <strain evidence="8">JCM 18537</strain>
    </source>
</reference>